<feature type="domain" description="FAD-binding FR-type" evidence="3">
    <location>
        <begin position="27"/>
        <end position="150"/>
    </location>
</feature>
<evidence type="ECO:0000313" key="4">
    <source>
        <dbReference type="EMBL" id="ADU38301.1"/>
    </source>
</evidence>
<dbReference type="GO" id="GO:0016491">
    <property type="term" value="F:oxidoreductase activity"/>
    <property type="evidence" value="ECO:0007669"/>
    <property type="project" value="InterPro"/>
</dbReference>
<evidence type="ECO:0000259" key="3">
    <source>
        <dbReference type="PROSITE" id="PS51384"/>
    </source>
</evidence>
<dbReference type="Proteomes" id="UP000008917">
    <property type="component" value="Chromosome"/>
</dbReference>
<dbReference type="InterPro" id="IPR017938">
    <property type="entry name" value="Riboflavin_synthase-like_b-brl"/>
</dbReference>
<dbReference type="Gene3D" id="2.40.30.10">
    <property type="entry name" value="Translation factors"/>
    <property type="match status" value="1"/>
</dbReference>
<dbReference type="InterPro" id="IPR017927">
    <property type="entry name" value="FAD-bd_FR_type"/>
</dbReference>
<dbReference type="EMBL" id="CP002417">
    <property type="protein sequence ID" value="ADU38301.1"/>
    <property type="molecule type" value="Genomic_DNA"/>
</dbReference>
<dbReference type="InterPro" id="IPR039261">
    <property type="entry name" value="FNR_nucleotide-bd"/>
</dbReference>
<feature type="region of interest" description="Disordered" evidence="2">
    <location>
        <begin position="1"/>
        <end position="23"/>
    </location>
</feature>
<dbReference type="Gene3D" id="3.40.50.80">
    <property type="entry name" value="Nucleotide-binding domain of ferredoxin-NADP reductase (FNR) module"/>
    <property type="match status" value="1"/>
</dbReference>
<evidence type="ECO:0000256" key="2">
    <source>
        <dbReference type="SAM" id="MobiDB-lite"/>
    </source>
</evidence>
<dbReference type="STRING" id="595537.Varpa_4131"/>
<organism evidence="4 5">
    <name type="scientific">Variovorax paradoxus (strain EPS)</name>
    <dbReference type="NCBI Taxonomy" id="595537"/>
    <lineage>
        <taxon>Bacteria</taxon>
        <taxon>Pseudomonadati</taxon>
        <taxon>Pseudomonadota</taxon>
        <taxon>Betaproteobacteria</taxon>
        <taxon>Burkholderiales</taxon>
        <taxon>Comamonadaceae</taxon>
        <taxon>Variovorax</taxon>
    </lineage>
</organism>
<dbReference type="PANTHER" id="PTHR30157:SF0">
    <property type="entry name" value="NADPH-DEPENDENT FERRIC-CHELATE REDUCTASE"/>
    <property type="match status" value="1"/>
</dbReference>
<dbReference type="PANTHER" id="PTHR30157">
    <property type="entry name" value="FERRIC REDUCTASE, NADPH-DEPENDENT"/>
    <property type="match status" value="1"/>
</dbReference>
<protein>
    <submittedName>
        <fullName evidence="4">Siderophore-interacting protein</fullName>
    </submittedName>
</protein>
<dbReference type="InterPro" id="IPR013113">
    <property type="entry name" value="SIP_FAD-bd"/>
</dbReference>
<dbReference type="InterPro" id="IPR039374">
    <property type="entry name" value="SIP_fam"/>
</dbReference>
<dbReference type="eggNOG" id="COG2375">
    <property type="taxonomic scope" value="Bacteria"/>
</dbReference>
<dbReference type="Pfam" id="PF08021">
    <property type="entry name" value="FAD_binding_9"/>
    <property type="match status" value="1"/>
</dbReference>
<proteinExistence type="inferred from homology"/>
<dbReference type="SUPFAM" id="SSF63380">
    <property type="entry name" value="Riboflavin synthase domain-like"/>
    <property type="match status" value="1"/>
</dbReference>
<name>E6V666_VARPE</name>
<evidence type="ECO:0000256" key="1">
    <source>
        <dbReference type="ARBA" id="ARBA00035644"/>
    </source>
</evidence>
<dbReference type="InterPro" id="IPR007037">
    <property type="entry name" value="SIP_rossman_dom"/>
</dbReference>
<dbReference type="AlphaFoldDB" id="E6V666"/>
<dbReference type="Pfam" id="PF04954">
    <property type="entry name" value="SIP"/>
    <property type="match status" value="1"/>
</dbReference>
<accession>E6V666</accession>
<dbReference type="OrthoDB" id="9814826at2"/>
<gene>
    <name evidence="4" type="ordered locus">Varpa_4131</name>
</gene>
<feature type="compositionally biased region" description="Low complexity" evidence="2">
    <location>
        <begin position="1"/>
        <end position="15"/>
    </location>
</feature>
<reference evidence="5" key="1">
    <citation type="submission" date="2010-12" db="EMBL/GenBank/DDBJ databases">
        <title>Complete sequence of Variovorax paradoxus EPS.</title>
        <authorList>
            <consortium name="US DOE Joint Genome Institute"/>
            <person name="Lucas S."/>
            <person name="Copeland A."/>
            <person name="Lapidus A."/>
            <person name="Cheng J.-F."/>
            <person name="Goodwin L."/>
            <person name="Pitluck S."/>
            <person name="Teshima H."/>
            <person name="Detter J.C."/>
            <person name="Han C."/>
            <person name="Tapia R."/>
            <person name="Land M."/>
            <person name="Hauser L."/>
            <person name="Kyrpides N."/>
            <person name="Ivanova N."/>
            <person name="Ovchinnikova G."/>
            <person name="Orwin P."/>
            <person name="Han J.-I.G."/>
            <person name="Woyke T."/>
        </authorList>
    </citation>
    <scope>NUCLEOTIDE SEQUENCE [LARGE SCALE GENOMIC DNA]</scope>
    <source>
        <strain evidence="5">EPS</strain>
    </source>
</reference>
<reference evidence="4 5" key="2">
    <citation type="journal article" date="2013" name="Genome Announc.">
        <title>Genome of the Root-Associated Plant Growth-Promoting Bacterium Variovorax paradoxus Strain EPS.</title>
        <authorList>
            <person name="Han J.I."/>
            <person name="Spain J.C."/>
            <person name="Leadbetter J.R."/>
            <person name="Ovchinnikova G."/>
            <person name="Goodwin L.A."/>
            <person name="Han C.S."/>
            <person name="Woyke T."/>
            <person name="Davenport K.W."/>
            <person name="Orwin P.M."/>
        </authorList>
    </citation>
    <scope>NUCLEOTIDE SEQUENCE [LARGE SCALE GENOMIC DNA]</scope>
    <source>
        <strain evidence="4 5">EPS</strain>
    </source>
</reference>
<sequence length="282" mass="30623">MTDFTTTTTASSSNTPDRTPRRVRHDLRFRQLTVKTVQRVTPHLIRIVLTGDDLAGFTSLGFDDHAKIFFPDATTGKLTLPTAGPDGPIWPASGRPTMRDYTPRRHDAKANTLEIDFALHDAGPATQWAENAKPGDTLGVGGPRGSFIVPTEFDWHLLIGDDTALPAISRRLAELPAGARVVVLAEVDSEADEIPFETEAELTLQWVHRRGAEAGVSTVLVDALKAAKLPAGDFHAWVGCESGIAKALRAHLVSERGANPKWTRASGYWRRGAAATHDSHDE</sequence>
<dbReference type="HOGENOM" id="CLU_040923_4_0_4"/>
<comment type="similarity">
    <text evidence="1">Belongs to the SIP oxidoreductase family.</text>
</comment>
<evidence type="ECO:0000313" key="5">
    <source>
        <dbReference type="Proteomes" id="UP000008917"/>
    </source>
</evidence>
<dbReference type="KEGG" id="vpe:Varpa_4131"/>
<dbReference type="PROSITE" id="PS51384">
    <property type="entry name" value="FAD_FR"/>
    <property type="match status" value="1"/>
</dbReference>
<dbReference type="CDD" id="cd06193">
    <property type="entry name" value="siderophore_interacting"/>
    <property type="match status" value="1"/>
</dbReference>
<dbReference type="FunFam" id="2.40.30.10:FF:000055">
    <property type="entry name" value="Siderophore-interacting family protein"/>
    <property type="match status" value="1"/>
</dbReference>
<dbReference type="RefSeq" id="WP_013542513.1">
    <property type="nucleotide sequence ID" value="NC_014931.1"/>
</dbReference>